<reference evidence="2" key="1">
    <citation type="submission" date="2016-10" db="EMBL/GenBank/DDBJ databases">
        <authorList>
            <person name="Varghese N."/>
            <person name="Submissions S."/>
        </authorList>
    </citation>
    <scope>NUCLEOTIDE SEQUENCE [LARGE SCALE GENOMIC DNA]</scope>
    <source>
        <strain evidence="2">CGMCC 1.3431</strain>
    </source>
</reference>
<organism evidence="1 2">
    <name type="scientific">Asticcacaulis taihuensis</name>
    <dbReference type="NCBI Taxonomy" id="260084"/>
    <lineage>
        <taxon>Bacteria</taxon>
        <taxon>Pseudomonadati</taxon>
        <taxon>Pseudomonadota</taxon>
        <taxon>Alphaproteobacteria</taxon>
        <taxon>Caulobacterales</taxon>
        <taxon>Caulobacteraceae</taxon>
        <taxon>Asticcacaulis</taxon>
    </lineage>
</organism>
<evidence type="ECO:0000313" key="1">
    <source>
        <dbReference type="EMBL" id="SCW80055.1"/>
    </source>
</evidence>
<dbReference type="OrthoDB" id="7475055at2"/>
<protein>
    <submittedName>
        <fullName evidence="1">Beta protein</fullName>
    </submittedName>
</protein>
<proteinExistence type="predicted"/>
<sequence>MNLHGQQLLDSIKYLPCLRSRQAEVKGYMQLSPIAKASLHPLISIGKFGRLTQTSKVLEAIQAKIGGCFVDLNMVSDQSCDDLAEVTNPENHYLNWRELVRGYPGLTPAAIIDSDGSERAFIRQVVEIEAEYNTVLIRTKKPSIDLGFLKAALAAVADVNSVFIVLDFGYIRGALETKIVEARRVITALRETEPSARIAVVSSSFPKSVAAYGDGQASLEIIDREFHTQLGGDEVAIYGDHSAIYPEPFEPMISRWVPRIDYCTEYSWFYARRRDDDGGYVECARRIVSLEDWDVEFARANWGADIILQTANTGVVPSGFGAPANWIAARVNMHIERQLSVSFPDEADAVDPYDLDDLM</sequence>
<gene>
    <name evidence="1" type="ORF">SAMN02927928_3488</name>
</gene>
<dbReference type="Proteomes" id="UP000199150">
    <property type="component" value="Unassembled WGS sequence"/>
</dbReference>
<evidence type="ECO:0000313" key="2">
    <source>
        <dbReference type="Proteomes" id="UP000199150"/>
    </source>
</evidence>
<keyword evidence="2" id="KW-1185">Reference proteome</keyword>
<dbReference type="EMBL" id="FMTS01000008">
    <property type="protein sequence ID" value="SCW80055.1"/>
    <property type="molecule type" value="Genomic_DNA"/>
</dbReference>
<dbReference type="AlphaFoldDB" id="A0A1G4TGU7"/>
<dbReference type="Pfam" id="PF14350">
    <property type="entry name" value="Beta_protein"/>
    <property type="match status" value="1"/>
</dbReference>
<dbReference type="RefSeq" id="WP_090650421.1">
    <property type="nucleotide sequence ID" value="NZ_CBCRYE010000002.1"/>
</dbReference>
<name>A0A1G4TGU7_9CAUL</name>
<accession>A0A1G4TGU7</accession>
<dbReference type="InterPro" id="IPR025683">
    <property type="entry name" value="Protein_beta"/>
</dbReference>